<name>A0A2U2DLH2_9HYPH</name>
<keyword evidence="8" id="KW-1185">Reference proteome</keyword>
<dbReference type="PANTHER" id="PTHR43820">
    <property type="entry name" value="HIGH-AFFINITY BRANCHED-CHAIN AMINO ACID TRANSPORT ATP-BINDING PROTEIN LIVF"/>
    <property type="match status" value="1"/>
</dbReference>
<comment type="similarity">
    <text evidence="1">Belongs to the ABC transporter superfamily.</text>
</comment>
<accession>A0A2U2DLH2</accession>
<dbReference type="GO" id="GO:0016887">
    <property type="term" value="F:ATP hydrolysis activity"/>
    <property type="evidence" value="ECO:0007669"/>
    <property type="project" value="InterPro"/>
</dbReference>
<organism evidence="7 8">
    <name type="scientific">Metarhizobium album</name>
    <dbReference type="NCBI Taxonomy" id="2182425"/>
    <lineage>
        <taxon>Bacteria</taxon>
        <taxon>Pseudomonadati</taxon>
        <taxon>Pseudomonadota</taxon>
        <taxon>Alphaproteobacteria</taxon>
        <taxon>Hyphomicrobiales</taxon>
        <taxon>Rhizobiaceae</taxon>
        <taxon>Metarhizobium</taxon>
    </lineage>
</organism>
<reference evidence="7 8" key="1">
    <citation type="submission" date="2018-05" db="EMBL/GenBank/DDBJ databases">
        <title>The draft genome of strain NS-104.</title>
        <authorList>
            <person name="Hang P."/>
            <person name="Jiang J."/>
        </authorList>
    </citation>
    <scope>NUCLEOTIDE SEQUENCE [LARGE SCALE GENOMIC DNA]</scope>
    <source>
        <strain evidence="7 8">NS-104</strain>
    </source>
</reference>
<evidence type="ECO:0000256" key="4">
    <source>
        <dbReference type="ARBA" id="ARBA00022840"/>
    </source>
</evidence>
<dbReference type="CDD" id="cd03224">
    <property type="entry name" value="ABC_TM1139_LivF_branched"/>
    <property type="match status" value="1"/>
</dbReference>
<proteinExistence type="inferred from homology"/>
<dbReference type="OrthoDB" id="9806149at2"/>
<evidence type="ECO:0000259" key="6">
    <source>
        <dbReference type="PROSITE" id="PS50893"/>
    </source>
</evidence>
<evidence type="ECO:0000256" key="3">
    <source>
        <dbReference type="ARBA" id="ARBA00022741"/>
    </source>
</evidence>
<feature type="domain" description="ABC transporter" evidence="6">
    <location>
        <begin position="9"/>
        <end position="241"/>
    </location>
</feature>
<dbReference type="AlphaFoldDB" id="A0A2U2DLH2"/>
<dbReference type="PANTHER" id="PTHR43820:SF4">
    <property type="entry name" value="HIGH-AFFINITY BRANCHED-CHAIN AMINO ACID TRANSPORT ATP-BINDING PROTEIN LIVF"/>
    <property type="match status" value="1"/>
</dbReference>
<dbReference type="InterPro" id="IPR027417">
    <property type="entry name" value="P-loop_NTPase"/>
</dbReference>
<keyword evidence="5" id="KW-0029">Amino-acid transport</keyword>
<dbReference type="EMBL" id="QFBC01000012">
    <property type="protein sequence ID" value="PWE54111.1"/>
    <property type="molecule type" value="Genomic_DNA"/>
</dbReference>
<dbReference type="SUPFAM" id="SSF52540">
    <property type="entry name" value="P-loop containing nucleoside triphosphate hydrolases"/>
    <property type="match status" value="1"/>
</dbReference>
<evidence type="ECO:0000256" key="5">
    <source>
        <dbReference type="ARBA" id="ARBA00022970"/>
    </source>
</evidence>
<comment type="caution">
    <text evidence="7">The sequence shown here is derived from an EMBL/GenBank/DDBJ whole genome shotgun (WGS) entry which is preliminary data.</text>
</comment>
<dbReference type="InterPro" id="IPR052156">
    <property type="entry name" value="BCAA_Transport_ATP-bd_LivF"/>
</dbReference>
<sequence>MSSASEPLMTVSGLSSGYGPVTILRDIDISVAPGSVTALVGANGAGKTTLMKAIAGLLPAWSGAIRFDGKDITRVPTHERVGQGIVLVPEGRMVFTLLSVEQNLRLGAITPRARDNIGDRLEAMFKRFPRLQERRRQLAGSMSGGEQQMLAIGRGLMAKPRIVLLDEPTLGLAPIMVKQVFSVIEELKADGYTILLSEQNSRLALEAADHGYIIENGRVQLSGPGRELIDMPDVRRLYLGR</sequence>
<dbReference type="InterPro" id="IPR017871">
    <property type="entry name" value="ABC_transporter-like_CS"/>
</dbReference>
<keyword evidence="3" id="KW-0547">Nucleotide-binding</keyword>
<evidence type="ECO:0000256" key="2">
    <source>
        <dbReference type="ARBA" id="ARBA00022448"/>
    </source>
</evidence>
<dbReference type="Pfam" id="PF00005">
    <property type="entry name" value="ABC_tran"/>
    <property type="match status" value="1"/>
</dbReference>
<gene>
    <name evidence="7" type="ORF">DEM27_22715</name>
</gene>
<keyword evidence="4 7" id="KW-0067">ATP-binding</keyword>
<keyword evidence="2" id="KW-0813">Transport</keyword>
<dbReference type="Proteomes" id="UP000245252">
    <property type="component" value="Unassembled WGS sequence"/>
</dbReference>
<evidence type="ECO:0000256" key="1">
    <source>
        <dbReference type="ARBA" id="ARBA00005417"/>
    </source>
</evidence>
<dbReference type="GO" id="GO:0005524">
    <property type="term" value="F:ATP binding"/>
    <property type="evidence" value="ECO:0007669"/>
    <property type="project" value="UniProtKB-KW"/>
</dbReference>
<dbReference type="GO" id="GO:0015658">
    <property type="term" value="F:branched-chain amino acid transmembrane transporter activity"/>
    <property type="evidence" value="ECO:0007669"/>
    <property type="project" value="TreeGrafter"/>
</dbReference>
<protein>
    <submittedName>
        <fullName evidence="7">ABC transporter ATP-binding protein</fullName>
    </submittedName>
</protein>
<evidence type="ECO:0000313" key="8">
    <source>
        <dbReference type="Proteomes" id="UP000245252"/>
    </source>
</evidence>
<dbReference type="GO" id="GO:0015807">
    <property type="term" value="P:L-amino acid transport"/>
    <property type="evidence" value="ECO:0007669"/>
    <property type="project" value="TreeGrafter"/>
</dbReference>
<dbReference type="PROSITE" id="PS50893">
    <property type="entry name" value="ABC_TRANSPORTER_2"/>
    <property type="match status" value="1"/>
</dbReference>
<dbReference type="PROSITE" id="PS00211">
    <property type="entry name" value="ABC_TRANSPORTER_1"/>
    <property type="match status" value="1"/>
</dbReference>
<dbReference type="Gene3D" id="3.40.50.300">
    <property type="entry name" value="P-loop containing nucleotide triphosphate hydrolases"/>
    <property type="match status" value="1"/>
</dbReference>
<dbReference type="InterPro" id="IPR003439">
    <property type="entry name" value="ABC_transporter-like_ATP-bd"/>
</dbReference>
<dbReference type="SMART" id="SM00382">
    <property type="entry name" value="AAA"/>
    <property type="match status" value="1"/>
</dbReference>
<dbReference type="InterPro" id="IPR003593">
    <property type="entry name" value="AAA+_ATPase"/>
</dbReference>
<evidence type="ECO:0000313" key="7">
    <source>
        <dbReference type="EMBL" id="PWE54111.1"/>
    </source>
</evidence>